<name>A0A382TZ42_9ZZZZ</name>
<sequence length="77" mass="8776">LKNNSFSVINAFTLNASLDLSYVKKLIKNDEVDQSAIGNFLWQEIFNPDFERILEEYLVSKKKAGNIVVIAQKKINS</sequence>
<evidence type="ECO:0000313" key="1">
    <source>
        <dbReference type="EMBL" id="SVD26965.1"/>
    </source>
</evidence>
<feature type="non-terminal residue" evidence="1">
    <location>
        <position position="1"/>
    </location>
</feature>
<accession>A0A382TZ42</accession>
<dbReference type="AlphaFoldDB" id="A0A382TZ42"/>
<proteinExistence type="predicted"/>
<organism evidence="1">
    <name type="scientific">marine metagenome</name>
    <dbReference type="NCBI Taxonomy" id="408172"/>
    <lineage>
        <taxon>unclassified sequences</taxon>
        <taxon>metagenomes</taxon>
        <taxon>ecological metagenomes</taxon>
    </lineage>
</organism>
<gene>
    <name evidence="1" type="ORF">METZ01_LOCUS379819</name>
</gene>
<protein>
    <submittedName>
        <fullName evidence="1">Uncharacterized protein</fullName>
    </submittedName>
</protein>
<dbReference type="EMBL" id="UINC01140048">
    <property type="protein sequence ID" value="SVD26965.1"/>
    <property type="molecule type" value="Genomic_DNA"/>
</dbReference>
<reference evidence="1" key="1">
    <citation type="submission" date="2018-05" db="EMBL/GenBank/DDBJ databases">
        <authorList>
            <person name="Lanie J.A."/>
            <person name="Ng W.-L."/>
            <person name="Kazmierczak K.M."/>
            <person name="Andrzejewski T.M."/>
            <person name="Davidsen T.M."/>
            <person name="Wayne K.J."/>
            <person name="Tettelin H."/>
            <person name="Glass J.I."/>
            <person name="Rusch D."/>
            <person name="Podicherti R."/>
            <person name="Tsui H.-C.T."/>
            <person name="Winkler M.E."/>
        </authorList>
    </citation>
    <scope>NUCLEOTIDE SEQUENCE</scope>
</reference>